<dbReference type="PANTHER" id="PTHR30417">
    <property type="entry name" value="N-ACETYLMURAMOYL-L-ALANINE AMIDASE AMID"/>
    <property type="match status" value="1"/>
</dbReference>
<dbReference type="CDD" id="cd06583">
    <property type="entry name" value="PGRP"/>
    <property type="match status" value="1"/>
</dbReference>
<organism evidence="6 7">
    <name type="scientific">Faecalicatena contorta</name>
    <dbReference type="NCBI Taxonomy" id="39482"/>
    <lineage>
        <taxon>Bacteria</taxon>
        <taxon>Bacillati</taxon>
        <taxon>Bacillota</taxon>
        <taxon>Clostridia</taxon>
        <taxon>Lachnospirales</taxon>
        <taxon>Lachnospiraceae</taxon>
        <taxon>Faecalicatena</taxon>
    </lineage>
</organism>
<reference evidence="6 7" key="1">
    <citation type="submission" date="2015-09" db="EMBL/GenBank/DDBJ databases">
        <authorList>
            <consortium name="Pathogen Informatics"/>
        </authorList>
    </citation>
    <scope>NUCLEOTIDE SEQUENCE [LARGE SCALE GENOMIC DNA]</scope>
    <source>
        <strain evidence="6 7">2789STDY5834876</strain>
    </source>
</reference>
<dbReference type="EC" id="3.5.1.28" evidence="2"/>
<dbReference type="OrthoDB" id="9794294at2"/>
<dbReference type="GO" id="GO:0009254">
    <property type="term" value="P:peptidoglycan turnover"/>
    <property type="evidence" value="ECO:0007669"/>
    <property type="project" value="TreeGrafter"/>
</dbReference>
<dbReference type="RefSeq" id="WP_055151163.1">
    <property type="nucleotide sequence ID" value="NZ_CYZU01000004.1"/>
</dbReference>
<dbReference type="EMBL" id="CYZU01000004">
    <property type="protein sequence ID" value="CUN87669.1"/>
    <property type="molecule type" value="Genomic_DNA"/>
</dbReference>
<evidence type="ECO:0000256" key="3">
    <source>
        <dbReference type="ARBA" id="ARBA00022801"/>
    </source>
</evidence>
<dbReference type="GO" id="GO:0008745">
    <property type="term" value="F:N-acetylmuramoyl-L-alanine amidase activity"/>
    <property type="evidence" value="ECO:0007669"/>
    <property type="project" value="UniProtKB-EC"/>
</dbReference>
<dbReference type="InterPro" id="IPR002502">
    <property type="entry name" value="Amidase_domain"/>
</dbReference>
<dbReference type="AlphaFoldDB" id="A0A174AIE8"/>
<keyword evidence="3 6" id="KW-0378">Hydrolase</keyword>
<evidence type="ECO:0000256" key="1">
    <source>
        <dbReference type="ARBA" id="ARBA00001561"/>
    </source>
</evidence>
<dbReference type="Gene3D" id="3.40.80.10">
    <property type="entry name" value="Peptidoglycan recognition protein-like"/>
    <property type="match status" value="1"/>
</dbReference>
<dbReference type="InterPro" id="IPR051206">
    <property type="entry name" value="NAMLAA_amidase_2"/>
</dbReference>
<dbReference type="InterPro" id="IPR036505">
    <property type="entry name" value="Amidase/PGRP_sf"/>
</dbReference>
<evidence type="ECO:0000313" key="6">
    <source>
        <dbReference type="EMBL" id="CUN87669.1"/>
    </source>
</evidence>
<sequence>MGYNYVTDHTNVNYTPGNSGRLYIVMHYTGNLTDTAKANANYFRDTKRGASAHLFVDESDVYEVVSLNDSAWAVGVDYGGNLFGLCTNYNSISIEMCSSGGKISDRTIDNAVSLTKSLMKRYGIPTERVVRHWDVCGKSCPGWAGWLPGNESIWNDFKNRLAGGGSAVTDKKETRNEGRETTMQCFYTVDGKGPVIYFDGLNFHPLSHPDEMTVLNSIYKANNGKDIPCFSWQSKAPWHARLQAAIKRTQK</sequence>
<dbReference type="PANTHER" id="PTHR30417:SF1">
    <property type="entry name" value="N-ACETYLMURAMOYL-L-ALANINE AMIDASE AMID"/>
    <property type="match status" value="1"/>
</dbReference>
<evidence type="ECO:0000256" key="4">
    <source>
        <dbReference type="ARBA" id="ARBA00023316"/>
    </source>
</evidence>
<dbReference type="SUPFAM" id="SSF55846">
    <property type="entry name" value="N-acetylmuramoyl-L-alanine amidase-like"/>
    <property type="match status" value="1"/>
</dbReference>
<gene>
    <name evidence="6" type="primary">cwlH_1</name>
    <name evidence="6" type="ORF">ERS852491_00726</name>
</gene>
<dbReference type="Pfam" id="PF01510">
    <property type="entry name" value="Amidase_2"/>
    <property type="match status" value="1"/>
</dbReference>
<protein>
    <recommendedName>
        <fullName evidence="2">N-acetylmuramoyl-L-alanine amidase</fullName>
        <ecNumber evidence="2">3.5.1.28</ecNumber>
    </recommendedName>
</protein>
<dbReference type="GO" id="GO:0009253">
    <property type="term" value="P:peptidoglycan catabolic process"/>
    <property type="evidence" value="ECO:0007669"/>
    <property type="project" value="InterPro"/>
</dbReference>
<evidence type="ECO:0000259" key="5">
    <source>
        <dbReference type="SMART" id="SM00644"/>
    </source>
</evidence>
<keyword evidence="4" id="KW-0961">Cell wall biogenesis/degradation</keyword>
<evidence type="ECO:0000256" key="2">
    <source>
        <dbReference type="ARBA" id="ARBA00011901"/>
    </source>
</evidence>
<comment type="catalytic activity">
    <reaction evidence="1">
        <text>Hydrolyzes the link between N-acetylmuramoyl residues and L-amino acid residues in certain cell-wall glycopeptides.</text>
        <dbReference type="EC" id="3.5.1.28"/>
    </reaction>
</comment>
<dbReference type="SMART" id="SM00644">
    <property type="entry name" value="Ami_2"/>
    <property type="match status" value="1"/>
</dbReference>
<evidence type="ECO:0000313" key="7">
    <source>
        <dbReference type="Proteomes" id="UP000095544"/>
    </source>
</evidence>
<accession>A0A174AIE8</accession>
<dbReference type="Proteomes" id="UP000095544">
    <property type="component" value="Unassembled WGS sequence"/>
</dbReference>
<name>A0A174AIE8_9FIRM</name>
<feature type="domain" description="N-acetylmuramoyl-L-alanine amidase" evidence="5">
    <location>
        <begin position="9"/>
        <end position="142"/>
    </location>
</feature>
<dbReference type="STRING" id="39482.ERS852491_00726"/>
<proteinExistence type="predicted"/>
<dbReference type="GO" id="GO:0071555">
    <property type="term" value="P:cell wall organization"/>
    <property type="evidence" value="ECO:0007669"/>
    <property type="project" value="UniProtKB-KW"/>
</dbReference>